<dbReference type="InterPro" id="IPR019734">
    <property type="entry name" value="TPR_rpt"/>
</dbReference>
<comment type="subcellular location">
    <subcellularLocation>
        <location evidence="1">Mitochondrion outer membrane</location>
        <topology evidence="1">Single-pass membrane protein</topology>
    </subcellularLocation>
</comment>
<feature type="repeat" description="TPR" evidence="10">
    <location>
        <begin position="453"/>
        <end position="486"/>
    </location>
</feature>
<keyword evidence="3" id="KW-0677">Repeat</keyword>
<comment type="similarity">
    <text evidence="9">Belongs to the Tom70 family.</text>
</comment>
<evidence type="ECO:0000256" key="7">
    <source>
        <dbReference type="ARBA" id="ARBA00023128"/>
    </source>
</evidence>
<dbReference type="GO" id="GO:0030943">
    <property type="term" value="F:mitochondrion targeting sequence binding"/>
    <property type="evidence" value="ECO:0007669"/>
    <property type="project" value="TreeGrafter"/>
</dbReference>
<dbReference type="PANTHER" id="PTHR46208:SF1">
    <property type="entry name" value="MITOCHONDRIAL IMPORT RECEPTOR SUBUNIT TOM70"/>
    <property type="match status" value="1"/>
</dbReference>
<accession>A0A0C3GB26</accession>
<dbReference type="InParanoid" id="A0A0C3GB26"/>
<evidence type="ECO:0000256" key="10">
    <source>
        <dbReference type="PROSITE-ProRule" id="PRU00339"/>
    </source>
</evidence>
<dbReference type="SMART" id="SM00028">
    <property type="entry name" value="TPR"/>
    <property type="match status" value="10"/>
</dbReference>
<proteinExistence type="inferred from homology"/>
<dbReference type="GO" id="GO:0030150">
    <property type="term" value="P:protein import into mitochondrial matrix"/>
    <property type="evidence" value="ECO:0007669"/>
    <property type="project" value="TreeGrafter"/>
</dbReference>
<dbReference type="InterPro" id="IPR011990">
    <property type="entry name" value="TPR-like_helical_dom_sf"/>
</dbReference>
<dbReference type="Pfam" id="PF13432">
    <property type="entry name" value="TPR_16"/>
    <property type="match status" value="1"/>
</dbReference>
<feature type="compositionally biased region" description="Basic and acidic residues" evidence="11">
    <location>
        <begin position="74"/>
        <end position="88"/>
    </location>
</feature>
<keyword evidence="5 10" id="KW-0802">TPR repeat</keyword>
<dbReference type="STRING" id="765440.A0A0C3GB26"/>
<dbReference type="SUPFAM" id="SSF48452">
    <property type="entry name" value="TPR-like"/>
    <property type="match status" value="2"/>
</dbReference>
<dbReference type="Proteomes" id="UP000054166">
    <property type="component" value="Unassembled WGS sequence"/>
</dbReference>
<dbReference type="AlphaFoldDB" id="A0A0C3GB26"/>
<evidence type="ECO:0000256" key="3">
    <source>
        <dbReference type="ARBA" id="ARBA00022737"/>
    </source>
</evidence>
<evidence type="ECO:0000256" key="6">
    <source>
        <dbReference type="ARBA" id="ARBA00022989"/>
    </source>
</evidence>
<dbReference type="HOGENOM" id="CLU_017516_0_1_1"/>
<evidence type="ECO:0000256" key="4">
    <source>
        <dbReference type="ARBA" id="ARBA00022787"/>
    </source>
</evidence>
<organism evidence="12 13">
    <name type="scientific">Piloderma croceum (strain F 1598)</name>
    <dbReference type="NCBI Taxonomy" id="765440"/>
    <lineage>
        <taxon>Eukaryota</taxon>
        <taxon>Fungi</taxon>
        <taxon>Dikarya</taxon>
        <taxon>Basidiomycota</taxon>
        <taxon>Agaricomycotina</taxon>
        <taxon>Agaricomycetes</taxon>
        <taxon>Agaricomycetidae</taxon>
        <taxon>Atheliales</taxon>
        <taxon>Atheliaceae</taxon>
        <taxon>Piloderma</taxon>
    </lineage>
</organism>
<evidence type="ECO:0000256" key="9">
    <source>
        <dbReference type="ARBA" id="ARBA00038030"/>
    </source>
</evidence>
<keyword evidence="2" id="KW-0812">Transmembrane</keyword>
<reference evidence="13" key="2">
    <citation type="submission" date="2015-01" db="EMBL/GenBank/DDBJ databases">
        <title>Evolutionary Origins and Diversification of the Mycorrhizal Mutualists.</title>
        <authorList>
            <consortium name="DOE Joint Genome Institute"/>
            <consortium name="Mycorrhizal Genomics Consortium"/>
            <person name="Kohler A."/>
            <person name="Kuo A."/>
            <person name="Nagy L.G."/>
            <person name="Floudas D."/>
            <person name="Copeland A."/>
            <person name="Barry K.W."/>
            <person name="Cichocki N."/>
            <person name="Veneault-Fourrey C."/>
            <person name="LaButti K."/>
            <person name="Lindquist E.A."/>
            <person name="Lipzen A."/>
            <person name="Lundell T."/>
            <person name="Morin E."/>
            <person name="Murat C."/>
            <person name="Riley R."/>
            <person name="Ohm R."/>
            <person name="Sun H."/>
            <person name="Tunlid A."/>
            <person name="Henrissat B."/>
            <person name="Grigoriev I.V."/>
            <person name="Hibbett D.S."/>
            <person name="Martin F."/>
        </authorList>
    </citation>
    <scope>NUCLEOTIDE SEQUENCE [LARGE SCALE GENOMIC DNA]</scope>
    <source>
        <strain evidence="13">F 1598</strain>
    </source>
</reference>
<evidence type="ECO:0000256" key="8">
    <source>
        <dbReference type="ARBA" id="ARBA00023136"/>
    </source>
</evidence>
<feature type="repeat" description="TPR" evidence="10">
    <location>
        <begin position="385"/>
        <end position="418"/>
    </location>
</feature>
<dbReference type="OrthoDB" id="2942533at2759"/>
<feature type="region of interest" description="Disordered" evidence="11">
    <location>
        <begin position="42"/>
        <end position="88"/>
    </location>
</feature>
<dbReference type="GO" id="GO:0045039">
    <property type="term" value="P:protein insertion into mitochondrial inner membrane"/>
    <property type="evidence" value="ECO:0007669"/>
    <property type="project" value="TreeGrafter"/>
</dbReference>
<dbReference type="FunCoup" id="A0A0C3GB26">
    <property type="interactions" value="324"/>
</dbReference>
<evidence type="ECO:0000313" key="13">
    <source>
        <dbReference type="Proteomes" id="UP000054166"/>
    </source>
</evidence>
<evidence type="ECO:0000256" key="5">
    <source>
        <dbReference type="ARBA" id="ARBA00022803"/>
    </source>
</evidence>
<keyword evidence="7" id="KW-0496">Mitochondrion</keyword>
<feature type="compositionally biased region" description="Basic residues" evidence="11">
    <location>
        <begin position="60"/>
        <end position="73"/>
    </location>
</feature>
<name>A0A0C3GB26_PILCF</name>
<evidence type="ECO:0000313" key="12">
    <source>
        <dbReference type="EMBL" id="KIM87836.1"/>
    </source>
</evidence>
<reference evidence="12 13" key="1">
    <citation type="submission" date="2014-04" db="EMBL/GenBank/DDBJ databases">
        <authorList>
            <consortium name="DOE Joint Genome Institute"/>
            <person name="Kuo A."/>
            <person name="Tarkka M."/>
            <person name="Buscot F."/>
            <person name="Kohler A."/>
            <person name="Nagy L.G."/>
            <person name="Floudas D."/>
            <person name="Copeland A."/>
            <person name="Barry K.W."/>
            <person name="Cichocki N."/>
            <person name="Veneault-Fourrey C."/>
            <person name="LaButti K."/>
            <person name="Lindquist E.A."/>
            <person name="Lipzen A."/>
            <person name="Lundell T."/>
            <person name="Morin E."/>
            <person name="Murat C."/>
            <person name="Sun H."/>
            <person name="Tunlid A."/>
            <person name="Henrissat B."/>
            <person name="Grigoriev I.V."/>
            <person name="Hibbett D.S."/>
            <person name="Martin F."/>
            <person name="Nordberg H.P."/>
            <person name="Cantor M.N."/>
            <person name="Hua S.X."/>
        </authorList>
    </citation>
    <scope>NUCLEOTIDE SEQUENCE [LARGE SCALE GENOMIC DNA]</scope>
    <source>
        <strain evidence="12 13">F 1598</strain>
    </source>
</reference>
<dbReference type="Pfam" id="PF13414">
    <property type="entry name" value="TPR_11"/>
    <property type="match status" value="1"/>
</dbReference>
<keyword evidence="6" id="KW-1133">Transmembrane helix</keyword>
<feature type="repeat" description="TPR" evidence="10">
    <location>
        <begin position="351"/>
        <end position="384"/>
    </location>
</feature>
<dbReference type="GO" id="GO:0008320">
    <property type="term" value="F:protein transmembrane transporter activity"/>
    <property type="evidence" value="ECO:0007669"/>
    <property type="project" value="TreeGrafter"/>
</dbReference>
<dbReference type="PROSITE" id="PS50005">
    <property type="entry name" value="TPR"/>
    <property type="match status" value="3"/>
</dbReference>
<keyword evidence="8" id="KW-0472">Membrane</keyword>
<gene>
    <name evidence="12" type="ORF">PILCRDRAFT_814554</name>
</gene>
<keyword evidence="4" id="KW-1000">Mitochondrion outer membrane</keyword>
<evidence type="ECO:0000256" key="1">
    <source>
        <dbReference type="ARBA" id="ARBA00004572"/>
    </source>
</evidence>
<dbReference type="Gene3D" id="1.25.40.10">
    <property type="entry name" value="Tetratricopeptide repeat domain"/>
    <property type="match status" value="2"/>
</dbReference>
<protein>
    <recommendedName>
        <fullName evidence="14">ADP/ATP carrier receptor</fullName>
    </recommendedName>
</protein>
<sequence>MAPEESTSLVQRCTDFVSEHKKAIIIGTAAVAIAAGGVAYYASSSRTPGAGDNNGERKSRDKKRSGKSSKKRKTVNDKDGPIIEERSPKVVEEQEDIKLSQEQIDLLPIEERTSMAASLKAKGNSAYQQRKFAEAADHYTQAINVSSKAEPVFYSNRAACYVNMSPPRHELVIEDCNTALSLDRNYVKALNRRAGALEGLKRYEEALRDFTAGTILEKFQNDNAAQAVERVLKKLSTEKAAEILATRESRLPSFTFISAYFAAFRSRPLPVLPVSPSTGDNTLILALEALAAADYAHSLTLVNEALEQGVSWDVGKAEALNLRGTFKFLIADVAGAKEDLLTSVELVPSFTQSLVKIASVHMEQGDPKKAFECFEEAIKHNADDPDIYYHRGQVLFIMNEFEQAAENYTKSTALDDQFVFSHIQLAVAQYKSNHLSNSMATFRRTLKAFPQRSEPQNYYGELLLDQQRFEEAVEKFERAIELEKTKPPPMNVLPLVNKGLALYQWKQDIGAAERCCNEALRIDPECEAAVATLAQLSLQQSKVERAVEMFARQAELARSEVELVNALTYQYAASSQLYFLKNYPEQASQLNQIARGMM</sequence>
<dbReference type="GO" id="GO:0005741">
    <property type="term" value="C:mitochondrial outer membrane"/>
    <property type="evidence" value="ECO:0007669"/>
    <property type="project" value="UniProtKB-SubCell"/>
</dbReference>
<keyword evidence="13" id="KW-1185">Reference proteome</keyword>
<evidence type="ECO:0000256" key="2">
    <source>
        <dbReference type="ARBA" id="ARBA00022692"/>
    </source>
</evidence>
<dbReference type="EMBL" id="KN832978">
    <property type="protein sequence ID" value="KIM87836.1"/>
    <property type="molecule type" value="Genomic_DNA"/>
</dbReference>
<evidence type="ECO:0008006" key="14">
    <source>
        <dbReference type="Google" id="ProtNLM"/>
    </source>
</evidence>
<evidence type="ECO:0000256" key="11">
    <source>
        <dbReference type="SAM" id="MobiDB-lite"/>
    </source>
</evidence>
<dbReference type="PANTHER" id="PTHR46208">
    <property type="entry name" value="MITOCHONDRIAL IMPORT RECEPTOR SUBUNIT TOM70"/>
    <property type="match status" value="1"/>
</dbReference>